<dbReference type="SMART" id="SM00028">
    <property type="entry name" value="TPR"/>
    <property type="match status" value="5"/>
</dbReference>
<keyword evidence="6" id="KW-0677">Repeat</keyword>
<dbReference type="Proteomes" id="UP000554286">
    <property type="component" value="Unassembled WGS sequence"/>
</dbReference>
<evidence type="ECO:0000256" key="7">
    <source>
        <dbReference type="ARBA" id="ARBA00022803"/>
    </source>
</evidence>
<protein>
    <recommendedName>
        <fullName evidence="3">protein O-GlcNAc transferase</fullName>
        <ecNumber evidence="3">2.4.1.255</ecNumber>
    </recommendedName>
</protein>
<dbReference type="PANTHER" id="PTHR44835:SF1">
    <property type="entry name" value="PROTEIN O-GLCNAC TRANSFERASE"/>
    <property type="match status" value="1"/>
</dbReference>
<reference evidence="11 12" key="1">
    <citation type="submission" date="2020-08" db="EMBL/GenBank/DDBJ databases">
        <title>Genome sequencing of Purple Non-Sulfur Bacteria from various extreme environments.</title>
        <authorList>
            <person name="Mayer M."/>
        </authorList>
    </citation>
    <scope>NUCLEOTIDE SEQUENCE [LARGE SCALE GENOMIC DNA]</scope>
    <source>
        <strain evidence="11 12">JA131</strain>
    </source>
</reference>
<evidence type="ECO:0000256" key="4">
    <source>
        <dbReference type="ARBA" id="ARBA00022676"/>
    </source>
</evidence>
<evidence type="ECO:0000313" key="11">
    <source>
        <dbReference type="EMBL" id="MBB4266197.1"/>
    </source>
</evidence>
<name>A0A7W6RD02_9PROT</name>
<feature type="repeat" description="TPR" evidence="8">
    <location>
        <begin position="126"/>
        <end position="159"/>
    </location>
</feature>
<evidence type="ECO:0000256" key="2">
    <source>
        <dbReference type="ARBA" id="ARBA00005386"/>
    </source>
</evidence>
<evidence type="ECO:0000259" key="10">
    <source>
        <dbReference type="Pfam" id="PF13844"/>
    </source>
</evidence>
<feature type="repeat" description="TPR" evidence="8">
    <location>
        <begin position="92"/>
        <end position="125"/>
    </location>
</feature>
<comment type="pathway">
    <text evidence="1">Protein modification; protein glycosylation.</text>
</comment>
<accession>A0A7W6RD02</accession>
<feature type="domain" description="O-GlcNAc transferase C-terminal" evidence="10">
    <location>
        <begin position="512"/>
        <end position="691"/>
    </location>
</feature>
<dbReference type="PROSITE" id="PS50005">
    <property type="entry name" value="TPR"/>
    <property type="match status" value="2"/>
</dbReference>
<feature type="compositionally biased region" description="Basic and acidic residues" evidence="9">
    <location>
        <begin position="1"/>
        <end position="15"/>
    </location>
</feature>
<dbReference type="EMBL" id="JACIGK010000011">
    <property type="protein sequence ID" value="MBB4266197.1"/>
    <property type="molecule type" value="Genomic_DNA"/>
</dbReference>
<dbReference type="Gene3D" id="3.40.50.11380">
    <property type="match status" value="1"/>
</dbReference>
<keyword evidence="4" id="KW-0328">Glycosyltransferase</keyword>
<dbReference type="InterPro" id="IPR029489">
    <property type="entry name" value="OGT/SEC/SPY_C"/>
</dbReference>
<feature type="domain" description="O-GlcNAc transferase C-terminal" evidence="10">
    <location>
        <begin position="344"/>
        <end position="494"/>
    </location>
</feature>
<dbReference type="GO" id="GO:0097363">
    <property type="term" value="F:protein O-acetylglucosaminyltransferase activity"/>
    <property type="evidence" value="ECO:0007669"/>
    <property type="project" value="UniProtKB-EC"/>
</dbReference>
<dbReference type="Pfam" id="PF13844">
    <property type="entry name" value="Glyco_transf_41"/>
    <property type="match status" value="2"/>
</dbReference>
<dbReference type="SUPFAM" id="SSF53756">
    <property type="entry name" value="UDP-Glycosyltransferase/glycogen phosphorylase"/>
    <property type="match status" value="1"/>
</dbReference>
<feature type="region of interest" description="Disordered" evidence="9">
    <location>
        <begin position="1"/>
        <end position="21"/>
    </location>
</feature>
<evidence type="ECO:0000256" key="5">
    <source>
        <dbReference type="ARBA" id="ARBA00022679"/>
    </source>
</evidence>
<dbReference type="EC" id="2.4.1.255" evidence="3"/>
<evidence type="ECO:0000256" key="9">
    <source>
        <dbReference type="SAM" id="MobiDB-lite"/>
    </source>
</evidence>
<evidence type="ECO:0000256" key="3">
    <source>
        <dbReference type="ARBA" id="ARBA00011970"/>
    </source>
</evidence>
<gene>
    <name evidence="11" type="ORF">GGD89_001826</name>
</gene>
<keyword evidence="7 8" id="KW-0802">TPR repeat</keyword>
<evidence type="ECO:0000313" key="12">
    <source>
        <dbReference type="Proteomes" id="UP000554286"/>
    </source>
</evidence>
<dbReference type="Gene3D" id="3.40.50.2000">
    <property type="entry name" value="Glycogen Phosphorylase B"/>
    <property type="match status" value="1"/>
</dbReference>
<evidence type="ECO:0000256" key="8">
    <source>
        <dbReference type="PROSITE-ProRule" id="PRU00339"/>
    </source>
</evidence>
<sequence>MDRSLEPESSEDRADAALPDLSDPLHFGEHMDAVYQSQDYQAALPLAERFVARYPRYALGWIVLCGSLSTLGRQDEALDATHRFIATIPQAAGGYRAMGRILVEQAETEAAIPHYERSVRLDPSDVGTWRSLAFAHAALDHLDEAIDAFDRVLDLEPFLEVCLRQQIAILDRAGRHAEAIPLYQRLIALEPAKDYFYITLTRHLTDMNYLSAAALFCKRAIHLDPESLASRVELGLLKRETWHLEEALKAFMQAHLLDPGHPVPLGNAANVLLDLGRPDEAWRMTDRATLVEPDKTTPMSNRIFTAHYDPKATREDLRAMIDAWVHRFVPEDEAPRAFHDPDPDRPLTIGMVSSGFMNHPALALSLPAFEALDTDTYRLIAYSDRRRMDFVSRRLAACAEIQFVANLDDAGLADQIRKDKVDILIDMSGHAAGCRLRIIPMRPAPVQVKWVGGLFNTSGVPGMDWLIADAIEVPHGEERWYSERIYRMPDGYVVFCPPDESPPVWPLPAQLKDRVTFGSFNNPNKINDEMLGLWARILHRVPDSRLMLKGAKFSVAEAQEVTLARFARHGIDAERIILRGFTVHSDQLRTFNEVDIALDPWPYSGGLTTCECLWMGVPVITWPGPTFAGRHAASHLNNVGLSDWIVDSADAYVELAVSWANRVPDLAALRQGLRARTAASPLCDGPRFARNLEKALRFMWQTGLAEAGLIDPASVTHPTPDG</sequence>
<comment type="caution">
    <text evidence="11">The sequence shown here is derived from an EMBL/GenBank/DDBJ whole genome shotgun (WGS) entry which is preliminary data.</text>
</comment>
<keyword evidence="5 11" id="KW-0808">Transferase</keyword>
<dbReference type="InterPro" id="IPR019734">
    <property type="entry name" value="TPR_rpt"/>
</dbReference>
<dbReference type="Pfam" id="PF13432">
    <property type="entry name" value="TPR_16"/>
    <property type="match status" value="1"/>
</dbReference>
<comment type="similarity">
    <text evidence="2">Belongs to the glycosyltransferase 41 family. O-GlcNAc transferase subfamily.</text>
</comment>
<dbReference type="RefSeq" id="WP_184044313.1">
    <property type="nucleotide sequence ID" value="NZ_JACIGK010000011.1"/>
</dbReference>
<keyword evidence="12" id="KW-1185">Reference proteome</keyword>
<dbReference type="PANTHER" id="PTHR44835">
    <property type="entry name" value="UDP-N-ACETYLGLUCOSAMINE--PEPTIDE N-ACETYLGLUCOSAMINYLTRANSFERASE SPINDLY-RELATED"/>
    <property type="match status" value="1"/>
</dbReference>
<dbReference type="InterPro" id="IPR011990">
    <property type="entry name" value="TPR-like_helical_dom_sf"/>
</dbReference>
<dbReference type="Gene3D" id="1.25.40.10">
    <property type="entry name" value="Tetratricopeptide repeat domain"/>
    <property type="match status" value="1"/>
</dbReference>
<proteinExistence type="inferred from homology"/>
<evidence type="ECO:0000256" key="6">
    <source>
        <dbReference type="ARBA" id="ARBA00022737"/>
    </source>
</evidence>
<dbReference type="InterPro" id="IPR051939">
    <property type="entry name" value="Glycosyltr_41/O-GlcNAc_trsf"/>
</dbReference>
<organism evidence="11 12">
    <name type="scientific">Roseospira visakhapatnamensis</name>
    <dbReference type="NCBI Taxonomy" id="390880"/>
    <lineage>
        <taxon>Bacteria</taxon>
        <taxon>Pseudomonadati</taxon>
        <taxon>Pseudomonadota</taxon>
        <taxon>Alphaproteobacteria</taxon>
        <taxon>Rhodospirillales</taxon>
        <taxon>Rhodospirillaceae</taxon>
        <taxon>Roseospira</taxon>
    </lineage>
</organism>
<evidence type="ECO:0000256" key="1">
    <source>
        <dbReference type="ARBA" id="ARBA00004922"/>
    </source>
</evidence>
<dbReference type="AlphaFoldDB" id="A0A7W6RD02"/>
<dbReference type="SUPFAM" id="SSF48452">
    <property type="entry name" value="TPR-like"/>
    <property type="match status" value="1"/>
</dbReference>